<dbReference type="Gene3D" id="3.30.70.100">
    <property type="match status" value="1"/>
</dbReference>
<name>A0A4U0NY36_9SPHI</name>
<gene>
    <name evidence="2" type="ORF">FAZ15_12815</name>
</gene>
<dbReference type="RefSeq" id="WP_136901718.1">
    <property type="nucleotide sequence ID" value="NZ_SUME01000005.1"/>
</dbReference>
<reference evidence="2 3" key="1">
    <citation type="submission" date="2019-04" db="EMBL/GenBank/DDBJ databases">
        <title>Sphingobacterium olei sp. nov., isolated from oil-contaminated soil.</title>
        <authorList>
            <person name="Liu B."/>
        </authorList>
    </citation>
    <scope>NUCLEOTIDE SEQUENCE [LARGE SCALE GENOMIC DNA]</scope>
    <source>
        <strain evidence="2 3">HAL-9</strain>
    </source>
</reference>
<dbReference type="InterPro" id="IPR013097">
    <property type="entry name" value="Dabb"/>
</dbReference>
<dbReference type="AlphaFoldDB" id="A0A4U0NY36"/>
<evidence type="ECO:0000259" key="1">
    <source>
        <dbReference type="PROSITE" id="PS51502"/>
    </source>
</evidence>
<comment type="caution">
    <text evidence="2">The sequence shown here is derived from an EMBL/GenBank/DDBJ whole genome shotgun (WGS) entry which is preliminary data.</text>
</comment>
<sequence>MKRRNFINKSTAGMAALTLTGITAQSCTSPTKTHEPTPGTIVHTVFFWLQEDLGEKEIQNFTGFFEALRKIPTIQSLHYGKPAPTTPREVVDNSFSYNLIVTFANIDDINVYETHPIHLQAIEKYSHLWTKVRVSDTILEG</sequence>
<protein>
    <submittedName>
        <fullName evidence="2">Dabb family protein</fullName>
    </submittedName>
</protein>
<keyword evidence="3" id="KW-1185">Reference proteome</keyword>
<proteinExistence type="predicted"/>
<dbReference type="PROSITE" id="PS51257">
    <property type="entry name" value="PROKAR_LIPOPROTEIN"/>
    <property type="match status" value="1"/>
</dbReference>
<dbReference type="PROSITE" id="PS51502">
    <property type="entry name" value="S_R_A_B_BARREL"/>
    <property type="match status" value="1"/>
</dbReference>
<evidence type="ECO:0000313" key="3">
    <source>
        <dbReference type="Proteomes" id="UP000306808"/>
    </source>
</evidence>
<dbReference type="Proteomes" id="UP000306808">
    <property type="component" value="Unassembled WGS sequence"/>
</dbReference>
<dbReference type="OrthoDB" id="7189263at2"/>
<accession>A0A4U0NY36</accession>
<dbReference type="Pfam" id="PF07876">
    <property type="entry name" value="Dabb"/>
    <property type="match status" value="1"/>
</dbReference>
<feature type="domain" description="Stress-response A/B barrel" evidence="1">
    <location>
        <begin position="41"/>
        <end position="137"/>
    </location>
</feature>
<organism evidence="2 3">
    <name type="scientific">Sphingobacterium olei</name>
    <dbReference type="NCBI Taxonomy" id="2571155"/>
    <lineage>
        <taxon>Bacteria</taxon>
        <taxon>Pseudomonadati</taxon>
        <taxon>Bacteroidota</taxon>
        <taxon>Sphingobacteriia</taxon>
        <taxon>Sphingobacteriales</taxon>
        <taxon>Sphingobacteriaceae</taxon>
        <taxon>Sphingobacterium</taxon>
    </lineage>
</organism>
<dbReference type="SUPFAM" id="SSF54909">
    <property type="entry name" value="Dimeric alpha+beta barrel"/>
    <property type="match status" value="1"/>
</dbReference>
<dbReference type="InterPro" id="IPR011008">
    <property type="entry name" value="Dimeric_a/b-barrel"/>
</dbReference>
<dbReference type="SMART" id="SM00886">
    <property type="entry name" value="Dabb"/>
    <property type="match status" value="1"/>
</dbReference>
<evidence type="ECO:0000313" key="2">
    <source>
        <dbReference type="EMBL" id="TJZ59776.1"/>
    </source>
</evidence>
<dbReference type="EMBL" id="SUME01000005">
    <property type="protein sequence ID" value="TJZ59776.1"/>
    <property type="molecule type" value="Genomic_DNA"/>
</dbReference>